<dbReference type="InterPro" id="IPR022271">
    <property type="entry name" value="Lipocalin_ApoD"/>
</dbReference>
<feature type="chain" id="PRO_5045015169" description="Outer membrane lipoprotein Blc" evidence="2">
    <location>
        <begin position="23"/>
        <end position="172"/>
    </location>
</feature>
<organism evidence="4 5">
    <name type="scientific">Maritimibacter dapengensis</name>
    <dbReference type="NCBI Taxonomy" id="2836868"/>
    <lineage>
        <taxon>Bacteria</taxon>
        <taxon>Pseudomonadati</taxon>
        <taxon>Pseudomonadota</taxon>
        <taxon>Alphaproteobacteria</taxon>
        <taxon>Rhodobacterales</taxon>
        <taxon>Roseobacteraceae</taxon>
        <taxon>Maritimibacter</taxon>
    </lineage>
</organism>
<gene>
    <name evidence="4" type="ORF">KJP28_07510</name>
</gene>
<keyword evidence="2" id="KW-0472">Membrane</keyword>
<evidence type="ECO:0000256" key="1">
    <source>
        <dbReference type="ARBA" id="ARBA00006889"/>
    </source>
</evidence>
<sequence length="172" mass="18975">MRPTKPFAALAALALLSTPASAEYRDTSVPMKTQEIDLQSYLGKWYEVARYPNTFERGCQAPTATYSQNADGTVEVLNACAGGRSRSAEAVKVGPGKFEVDFVRWLPGVAKGDYWVLYVDDGYDLAVVGEPTGRYGWVLSRTPQIRQSQLDKAQSVLRQNGYDLSELMLIAQ</sequence>
<reference evidence="4 5" key="1">
    <citation type="submission" date="2021-05" db="EMBL/GenBank/DDBJ databases">
        <title>Culturable bacteria isolated from Daya Bay.</title>
        <authorList>
            <person name="Zheng W."/>
            <person name="Yu S."/>
            <person name="Huang Y."/>
        </authorList>
    </citation>
    <scope>NUCLEOTIDE SEQUENCE [LARGE SCALE GENOMIC DNA]</scope>
    <source>
        <strain evidence="4 5">DP4N28-5</strain>
    </source>
</reference>
<accession>A0ABS6T0L6</accession>
<dbReference type="PIRSF" id="PIRSF036893">
    <property type="entry name" value="Lipocalin_ApoD"/>
    <property type="match status" value="1"/>
</dbReference>
<comment type="subunit">
    <text evidence="2">Homodimer.</text>
</comment>
<name>A0ABS6T0L6_9RHOB</name>
<feature type="signal peptide" evidence="2">
    <location>
        <begin position="1"/>
        <end position="22"/>
    </location>
</feature>
<dbReference type="RefSeq" id="WP_218391950.1">
    <property type="nucleotide sequence ID" value="NZ_JAHUZE010000002.1"/>
</dbReference>
<dbReference type="CDD" id="cd19438">
    <property type="entry name" value="lipocalin_Blc-like"/>
    <property type="match status" value="1"/>
</dbReference>
<dbReference type="PANTHER" id="PTHR10612:SF34">
    <property type="entry name" value="APOLIPOPROTEIN D"/>
    <property type="match status" value="1"/>
</dbReference>
<keyword evidence="2" id="KW-0449">Lipoprotein</keyword>
<keyword evidence="2" id="KW-0998">Cell outer membrane</keyword>
<evidence type="ECO:0000313" key="5">
    <source>
        <dbReference type="Proteomes" id="UP000756530"/>
    </source>
</evidence>
<keyword evidence="5" id="KW-1185">Reference proteome</keyword>
<dbReference type="PANTHER" id="PTHR10612">
    <property type="entry name" value="APOLIPOPROTEIN D"/>
    <property type="match status" value="1"/>
</dbReference>
<feature type="domain" description="Lipocalin/cytosolic fatty-acid binding" evidence="3">
    <location>
        <begin position="36"/>
        <end position="172"/>
    </location>
</feature>
<comment type="similarity">
    <text evidence="1 2">Belongs to the calycin superfamily. Lipocalin family.</text>
</comment>
<dbReference type="Proteomes" id="UP000756530">
    <property type="component" value="Unassembled WGS sequence"/>
</dbReference>
<comment type="function">
    <text evidence="2">Involved in the storage or transport of lipids necessary for membrane maintenance under stressful conditions. Displays a binding preference for lysophospholipids.</text>
</comment>
<dbReference type="Pfam" id="PF08212">
    <property type="entry name" value="Lipocalin_2"/>
    <property type="match status" value="1"/>
</dbReference>
<dbReference type="InterPro" id="IPR000566">
    <property type="entry name" value="Lipocln_cytosolic_FA-bd_dom"/>
</dbReference>
<evidence type="ECO:0000256" key="2">
    <source>
        <dbReference type="PIRNR" id="PIRNR036893"/>
    </source>
</evidence>
<evidence type="ECO:0000259" key="3">
    <source>
        <dbReference type="Pfam" id="PF08212"/>
    </source>
</evidence>
<proteinExistence type="inferred from homology"/>
<comment type="caution">
    <text evidence="4">The sequence shown here is derived from an EMBL/GenBank/DDBJ whole genome shotgun (WGS) entry which is preliminary data.</text>
</comment>
<keyword evidence="2" id="KW-0732">Signal</keyword>
<comment type="subcellular location">
    <subcellularLocation>
        <location evidence="2">Cell outer membrane</location>
    </subcellularLocation>
</comment>
<evidence type="ECO:0000313" key="4">
    <source>
        <dbReference type="EMBL" id="MBV7378771.1"/>
    </source>
</evidence>
<keyword evidence="2" id="KW-0446">Lipid-binding</keyword>
<dbReference type="EMBL" id="JAHUZE010000002">
    <property type="protein sequence ID" value="MBV7378771.1"/>
    <property type="molecule type" value="Genomic_DNA"/>
</dbReference>
<protein>
    <recommendedName>
        <fullName evidence="2">Outer membrane lipoprotein Blc</fullName>
    </recommendedName>
</protein>
<dbReference type="InterPro" id="IPR047202">
    <property type="entry name" value="Lipocalin_Blc-like_dom"/>
</dbReference>